<feature type="transmembrane region" description="Helical" evidence="1">
    <location>
        <begin position="968"/>
        <end position="988"/>
    </location>
</feature>
<feature type="transmembrane region" description="Helical" evidence="1">
    <location>
        <begin position="1008"/>
        <end position="1034"/>
    </location>
</feature>
<evidence type="ECO:0000313" key="3">
    <source>
        <dbReference type="Proteomes" id="UP000245887"/>
    </source>
</evidence>
<feature type="transmembrane region" description="Helical" evidence="1">
    <location>
        <begin position="532"/>
        <end position="550"/>
    </location>
</feature>
<evidence type="ECO:0000256" key="1">
    <source>
        <dbReference type="SAM" id="Phobius"/>
    </source>
</evidence>
<keyword evidence="1" id="KW-0812">Transmembrane</keyword>
<dbReference type="Pfam" id="PF00873">
    <property type="entry name" value="ACR_tran"/>
    <property type="match status" value="1"/>
</dbReference>
<comment type="caution">
    <text evidence="2">The sequence shown here is derived from an EMBL/GenBank/DDBJ whole genome shotgun (WGS) entry which is preliminary data.</text>
</comment>
<sequence>MNRLIDALFDRSRSVLLVFLGLLLAGGLSYSLIPKEAAPEVDVPVLFVTVVQPGIAPKDSERLLARPLERELSGVEGLDNLSGSAGEGFALIRLDFQAGFDADRARSDVREKVDLATPDLPEGAREPEVTEVDLSMFPVLTAALSGSVPERQLIRLARDLRDRIEALPGVLEVEIGGYRDELLEVLVDPRTLETYRLPYPDLVRAIQRNNQLVAAGSMDTGAGRMTLKVPGLIESAEDVLALPVVSREGTVLTFGDIAEARRTFQDPEGFARVNGQPAVSLEIRKRSGANIIDTVAAAREVIEEAGGQWPGGVSVSYLQDSARDVRDLLGDLENNVITAVLLVMLSVVVVLGGRSSWLVGLAIPGAFFGGVLVLYALGMTLNIVVLFSLILVVGMLVDGAVVVIEQGDRYLAEGVSSAYREAAKRMAWPIIASVMTTLAVFFPMLFWPGMVGEFMVSLPLTVIITLLMSLAMALVFIPLLASVVSGRSENSSRQNQVRQIKAAESGRFEALTGGTRVYVSWLRRALERPGQLLAAVMVLTLAFYVAYAKLGRGIEFFPQVEPRFAQIQVQARGDLSVWEIDALVRGVEQRLYGHPHIKTVYGRSIGTQQQRLSQAYAEDVVGVIQLEFVDWEQRPPAESILAGLSDRLKDLPGVRLQFLTQSGGPSAGKPVVYEVYGEREGASTAALVQGVDHIRQGMAVVGGFTDLEDDRPLPGVEIQLEVDHREAARYGADISLLGSAVQMLTRGMKLGEYRPDDAEQEVPIRVRFPFDERHLSQLVNLRLPTPAGLVPVQNFVDFEPADNTGIIRRVDGRRTLTLKADVAAGVLVDQQVDALTRWLDEHSLPEGLQLRLTGQQEDQAEASRFLSIAFVVAIVLMMLILVTQFNRFFQASLVLSAIVFSTGGVLLALILRGEAFSVVMSGIGVIALAGVVVNNNIVLIDTYNQYRRDGLYPADAALRAGAQRLRPVLLTVVTTVLGLTPMIFAVTVDFFDRSVSVGAPSTQYWIQLATAIAGGLVLATALTLFFTPAMLAWWDRRCGERGRGAETDS</sequence>
<dbReference type="Gene3D" id="3.30.70.1440">
    <property type="entry name" value="Multidrug efflux transporter AcrB pore domain"/>
    <property type="match status" value="1"/>
</dbReference>
<dbReference type="SUPFAM" id="SSF82693">
    <property type="entry name" value="Multidrug efflux transporter AcrB pore domain, PN1, PN2, PC1 and PC2 subdomains"/>
    <property type="match status" value="2"/>
</dbReference>
<dbReference type="Proteomes" id="UP000245887">
    <property type="component" value="Unassembled WGS sequence"/>
</dbReference>
<dbReference type="Gene3D" id="3.30.70.1320">
    <property type="entry name" value="Multidrug efflux transporter AcrB pore domain like"/>
    <property type="match status" value="1"/>
</dbReference>
<feature type="transmembrane region" description="Helical" evidence="1">
    <location>
        <begin position="426"/>
        <end position="446"/>
    </location>
</feature>
<feature type="transmembrane region" description="Helical" evidence="1">
    <location>
        <begin position="336"/>
        <end position="353"/>
    </location>
</feature>
<feature type="transmembrane region" description="Helical" evidence="1">
    <location>
        <begin position="383"/>
        <end position="405"/>
    </location>
</feature>
<name>A0A2U1D0J0_9GAMM</name>
<dbReference type="Gene3D" id="1.20.1640.10">
    <property type="entry name" value="Multidrug efflux transporter AcrB transmembrane domain"/>
    <property type="match status" value="2"/>
</dbReference>
<evidence type="ECO:0000313" key="2">
    <source>
        <dbReference type="EMBL" id="PVY78903.1"/>
    </source>
</evidence>
<feature type="transmembrane region" description="Helical" evidence="1">
    <location>
        <begin position="916"/>
        <end position="938"/>
    </location>
</feature>
<proteinExistence type="predicted"/>
<dbReference type="InterPro" id="IPR001036">
    <property type="entry name" value="Acrflvin-R"/>
</dbReference>
<protein>
    <submittedName>
        <fullName evidence="2">Multidrug efflux pump</fullName>
    </submittedName>
</protein>
<dbReference type="Gene3D" id="3.30.70.1430">
    <property type="entry name" value="Multidrug efflux transporter AcrB pore domain"/>
    <property type="match status" value="2"/>
</dbReference>
<dbReference type="Gene3D" id="3.30.2090.10">
    <property type="entry name" value="Multidrug efflux transporter AcrB TolC docking domain, DN and DC subdomains"/>
    <property type="match status" value="2"/>
</dbReference>
<keyword evidence="1" id="KW-1133">Transmembrane helix</keyword>
<dbReference type="AlphaFoldDB" id="A0A2U1D0J0"/>
<dbReference type="SUPFAM" id="SSF82866">
    <property type="entry name" value="Multidrug efflux transporter AcrB transmembrane domain"/>
    <property type="match status" value="2"/>
</dbReference>
<dbReference type="PANTHER" id="PTHR32063:SF0">
    <property type="entry name" value="SWARMING MOTILITY PROTEIN SWRC"/>
    <property type="match status" value="1"/>
</dbReference>
<dbReference type="EMBL" id="QEKQ01000001">
    <property type="protein sequence ID" value="PVY78903.1"/>
    <property type="molecule type" value="Genomic_DNA"/>
</dbReference>
<feature type="transmembrane region" description="Helical" evidence="1">
    <location>
        <begin position="865"/>
        <end position="882"/>
    </location>
</feature>
<gene>
    <name evidence="2" type="ORF">C8D92_101107</name>
</gene>
<accession>A0A2U1D0J0</accession>
<dbReference type="SUPFAM" id="SSF82714">
    <property type="entry name" value="Multidrug efflux transporter AcrB TolC docking domain, DN and DC subdomains"/>
    <property type="match status" value="1"/>
</dbReference>
<dbReference type="PRINTS" id="PR00702">
    <property type="entry name" value="ACRIFLAVINRP"/>
</dbReference>
<reference evidence="2 3" key="1">
    <citation type="submission" date="2018-04" db="EMBL/GenBank/DDBJ databases">
        <title>Genomic Encyclopedia of Type Strains, Phase IV (KMG-IV): sequencing the most valuable type-strain genomes for metagenomic binning, comparative biology and taxonomic classification.</title>
        <authorList>
            <person name="Goeker M."/>
        </authorList>
    </citation>
    <scope>NUCLEOTIDE SEQUENCE [LARGE SCALE GENOMIC DNA]</scope>
    <source>
        <strain evidence="2 3">DSM 28688</strain>
    </source>
</reference>
<keyword evidence="1" id="KW-0472">Membrane</keyword>
<feature type="transmembrane region" description="Helical" evidence="1">
    <location>
        <begin position="458"/>
        <end position="484"/>
    </location>
</feature>
<organism evidence="2 3">
    <name type="scientific">Tamilnaduibacter salinus</name>
    <dbReference type="NCBI Taxonomy" id="1484056"/>
    <lineage>
        <taxon>Bacteria</taxon>
        <taxon>Pseudomonadati</taxon>
        <taxon>Pseudomonadota</taxon>
        <taxon>Gammaproteobacteria</taxon>
        <taxon>Pseudomonadales</taxon>
        <taxon>Marinobacteraceae</taxon>
        <taxon>Tamilnaduibacter</taxon>
    </lineage>
</organism>
<dbReference type="OrthoDB" id="5287122at2"/>
<dbReference type="GO" id="GO:0042910">
    <property type="term" value="F:xenobiotic transmembrane transporter activity"/>
    <property type="evidence" value="ECO:0007669"/>
    <property type="project" value="TreeGrafter"/>
</dbReference>
<dbReference type="InterPro" id="IPR027463">
    <property type="entry name" value="AcrB_DN_DC_subdom"/>
</dbReference>
<dbReference type="GO" id="GO:0005886">
    <property type="term" value="C:plasma membrane"/>
    <property type="evidence" value="ECO:0007669"/>
    <property type="project" value="TreeGrafter"/>
</dbReference>
<dbReference type="PANTHER" id="PTHR32063">
    <property type="match status" value="1"/>
</dbReference>
<feature type="transmembrane region" description="Helical" evidence="1">
    <location>
        <begin position="889"/>
        <end position="910"/>
    </location>
</feature>
<dbReference type="RefSeq" id="WP_116918154.1">
    <property type="nucleotide sequence ID" value="NZ_QEKQ01000001.1"/>
</dbReference>
<feature type="transmembrane region" description="Helical" evidence="1">
    <location>
        <begin position="358"/>
        <end position="377"/>
    </location>
</feature>